<evidence type="ECO:0000256" key="1">
    <source>
        <dbReference type="SAM" id="Phobius"/>
    </source>
</evidence>
<keyword evidence="1" id="KW-1133">Transmembrane helix</keyword>
<dbReference type="PANTHER" id="PTHR37304:SF1">
    <property type="entry name" value="MEMBRANE PROTEIN"/>
    <property type="match status" value="1"/>
</dbReference>
<evidence type="ECO:0000313" key="2">
    <source>
        <dbReference type="EMBL" id="AAW76593.1"/>
    </source>
</evidence>
<dbReference type="Proteomes" id="UP000006735">
    <property type="component" value="Chromosome"/>
</dbReference>
<name>Q5GXH8_XANOR</name>
<gene>
    <name evidence="2" type="ordered locus">XOO3339</name>
</gene>
<dbReference type="EMBL" id="AE013598">
    <property type="protein sequence ID" value="AAW76593.1"/>
    <property type="molecule type" value="Genomic_DNA"/>
</dbReference>
<sequence length="182" mass="19872">MPRLWGRPTVDRNAVRTLALYAKAVRRWALPGLAVESGIAAPVCHASIIGQSRRWRPLSGRADTAHMAGGCERHVCKAHREWATLPGYSPGHAESGVCQPTWNAFMKAINVITLVLLIVGGLNWGLVGLFQVAALFGGQDALLSRVVYTLVGIWALWQLVTLLRNNHGVAEHHTSPHVRNNP</sequence>
<dbReference type="PANTHER" id="PTHR37304">
    <property type="entry name" value="MEMBRANE PROTEIN-RELATED"/>
    <property type="match status" value="1"/>
</dbReference>
<protein>
    <recommendedName>
        <fullName evidence="4">DUF378 domain-containing protein</fullName>
    </recommendedName>
</protein>
<dbReference type="KEGG" id="xoo:XOO3339"/>
<dbReference type="AlphaFoldDB" id="Q5GXH8"/>
<evidence type="ECO:0000313" key="3">
    <source>
        <dbReference type="Proteomes" id="UP000006735"/>
    </source>
</evidence>
<feature type="transmembrane region" description="Helical" evidence="1">
    <location>
        <begin position="111"/>
        <end position="136"/>
    </location>
</feature>
<evidence type="ECO:0008006" key="4">
    <source>
        <dbReference type="Google" id="ProtNLM"/>
    </source>
</evidence>
<keyword evidence="3" id="KW-1185">Reference proteome</keyword>
<keyword evidence="1" id="KW-0472">Membrane</keyword>
<proteinExistence type="predicted"/>
<dbReference type="Pfam" id="PF04070">
    <property type="entry name" value="DUF378"/>
    <property type="match status" value="1"/>
</dbReference>
<keyword evidence="1" id="KW-0812">Transmembrane</keyword>
<dbReference type="HOGENOM" id="CLU_1481422_0_0_6"/>
<accession>Q5GXH8</accession>
<feature type="transmembrane region" description="Helical" evidence="1">
    <location>
        <begin position="142"/>
        <end position="163"/>
    </location>
</feature>
<dbReference type="STRING" id="291331.XOO3339"/>
<reference evidence="2 3" key="1">
    <citation type="journal article" date="2005" name="Nucleic Acids Res.">
        <title>The genome sequence of Xanthomonas oryzae pathovar oryzae KACC10331, the bacterial blight pathogen of rice.</title>
        <authorList>
            <person name="Lee B.M."/>
            <person name="Park Y.J."/>
            <person name="Park D.S."/>
            <person name="Kang H.W."/>
            <person name="Kim J.G."/>
            <person name="Song E.S."/>
            <person name="Park I.C."/>
            <person name="Yoon U.H."/>
            <person name="Hahn J.H."/>
            <person name="Koo B.S."/>
            <person name="Lee G.B."/>
            <person name="Kim H."/>
            <person name="Park H.S."/>
            <person name="Yoon K.O."/>
            <person name="Kim J.H."/>
            <person name="Jung C.H."/>
            <person name="Koh N.H."/>
            <person name="Seo J.S."/>
            <person name="Go S.J."/>
        </authorList>
    </citation>
    <scope>NUCLEOTIDE SEQUENCE [LARGE SCALE GENOMIC DNA]</scope>
    <source>
        <strain evidence="3">KACC10331 / KXO85</strain>
    </source>
</reference>
<organism evidence="2 3">
    <name type="scientific">Xanthomonas oryzae pv. oryzae (strain KACC10331 / KXO85)</name>
    <dbReference type="NCBI Taxonomy" id="291331"/>
    <lineage>
        <taxon>Bacteria</taxon>
        <taxon>Pseudomonadati</taxon>
        <taxon>Pseudomonadota</taxon>
        <taxon>Gammaproteobacteria</taxon>
        <taxon>Lysobacterales</taxon>
        <taxon>Lysobacteraceae</taxon>
        <taxon>Xanthomonas</taxon>
    </lineage>
</organism>
<dbReference type="InterPro" id="IPR007211">
    <property type="entry name" value="DUF378"/>
</dbReference>